<dbReference type="Proteomes" id="UP000298663">
    <property type="component" value="Unassembled WGS sequence"/>
</dbReference>
<evidence type="ECO:0000313" key="3">
    <source>
        <dbReference type="Proteomes" id="UP000298663"/>
    </source>
</evidence>
<dbReference type="EMBL" id="AZBU02000008">
    <property type="protein sequence ID" value="TKR68568.1"/>
    <property type="molecule type" value="Genomic_DNA"/>
</dbReference>
<keyword evidence="3" id="KW-1185">Reference proteome</keyword>
<sequence>MSSNYCAYGGSPSKKAKKTPSEGKAPVTSEDAAAKAEEIRKMLEEVKKHNALLLEKNTKLKKERDEMIALQNELETTKNALLNRISAVSRELQDTDSMDESNPNEENFGH</sequence>
<feature type="region of interest" description="Disordered" evidence="1">
    <location>
        <begin position="89"/>
        <end position="110"/>
    </location>
</feature>
<feature type="compositionally biased region" description="Acidic residues" evidence="1">
    <location>
        <begin position="94"/>
        <end position="103"/>
    </location>
</feature>
<evidence type="ECO:0000313" key="2">
    <source>
        <dbReference type="EMBL" id="TKR68568.1"/>
    </source>
</evidence>
<reference evidence="2 3" key="1">
    <citation type="journal article" date="2015" name="Genome Biol.">
        <title>Comparative genomics of Steinernema reveals deeply conserved gene regulatory networks.</title>
        <authorList>
            <person name="Dillman A.R."/>
            <person name="Macchietto M."/>
            <person name="Porter C.F."/>
            <person name="Rogers A."/>
            <person name="Williams B."/>
            <person name="Antoshechkin I."/>
            <person name="Lee M.M."/>
            <person name="Goodwin Z."/>
            <person name="Lu X."/>
            <person name="Lewis E.E."/>
            <person name="Goodrich-Blair H."/>
            <person name="Stock S.P."/>
            <person name="Adams B.J."/>
            <person name="Sternberg P.W."/>
            <person name="Mortazavi A."/>
        </authorList>
    </citation>
    <scope>NUCLEOTIDE SEQUENCE [LARGE SCALE GENOMIC DNA]</scope>
    <source>
        <strain evidence="2 3">ALL</strain>
    </source>
</reference>
<gene>
    <name evidence="2" type="ORF">L596_024532</name>
</gene>
<evidence type="ECO:0000256" key="1">
    <source>
        <dbReference type="SAM" id="MobiDB-lite"/>
    </source>
</evidence>
<protein>
    <submittedName>
        <fullName evidence="2">Uncharacterized protein</fullName>
    </submittedName>
</protein>
<reference evidence="2 3" key="2">
    <citation type="journal article" date="2019" name="G3 (Bethesda)">
        <title>Hybrid Assembly of the Genome of the Entomopathogenic Nematode Steinernema carpocapsae Identifies the X-Chromosome.</title>
        <authorList>
            <person name="Serra L."/>
            <person name="Macchietto M."/>
            <person name="Macias-Munoz A."/>
            <person name="McGill C.J."/>
            <person name="Rodriguez I.M."/>
            <person name="Rodriguez B."/>
            <person name="Murad R."/>
            <person name="Mortazavi A."/>
        </authorList>
    </citation>
    <scope>NUCLEOTIDE SEQUENCE [LARGE SCALE GENOMIC DNA]</scope>
    <source>
        <strain evidence="2 3">ALL</strain>
    </source>
</reference>
<feature type="region of interest" description="Disordered" evidence="1">
    <location>
        <begin position="1"/>
        <end position="33"/>
    </location>
</feature>
<accession>A0A4U5MH18</accession>
<organism evidence="2 3">
    <name type="scientific">Steinernema carpocapsae</name>
    <name type="common">Entomopathogenic nematode</name>
    <dbReference type="NCBI Taxonomy" id="34508"/>
    <lineage>
        <taxon>Eukaryota</taxon>
        <taxon>Metazoa</taxon>
        <taxon>Ecdysozoa</taxon>
        <taxon>Nematoda</taxon>
        <taxon>Chromadorea</taxon>
        <taxon>Rhabditida</taxon>
        <taxon>Tylenchina</taxon>
        <taxon>Panagrolaimomorpha</taxon>
        <taxon>Strongyloidoidea</taxon>
        <taxon>Steinernematidae</taxon>
        <taxon>Steinernema</taxon>
    </lineage>
</organism>
<comment type="caution">
    <text evidence="2">The sequence shown here is derived from an EMBL/GenBank/DDBJ whole genome shotgun (WGS) entry which is preliminary data.</text>
</comment>
<proteinExistence type="predicted"/>
<dbReference type="AlphaFoldDB" id="A0A4U5MH18"/>
<name>A0A4U5MH18_STECR</name>